<evidence type="ECO:0000313" key="3">
    <source>
        <dbReference type="Proteomes" id="UP000236161"/>
    </source>
</evidence>
<feature type="signal peptide" evidence="1">
    <location>
        <begin position="1"/>
        <end position="35"/>
    </location>
</feature>
<protein>
    <submittedName>
        <fullName evidence="2">Uncharacterized protein</fullName>
    </submittedName>
</protein>
<evidence type="ECO:0000313" key="2">
    <source>
        <dbReference type="EMBL" id="PKA45567.1"/>
    </source>
</evidence>
<keyword evidence="3" id="KW-1185">Reference proteome</keyword>
<sequence>MASINRFPLLLLSLPVLLLLLLLLLLLCHATMSTAKLPEPFSSLKNTNNLITPQVQNICTIGYELYYLLWRLGITWGLSVIHYAGPIDAGFLFIPSAAGPSLGYYVQFAGYRYPNYDGMYMVELSFIIPDIREMKIENVDWQSVRFHGIHKIHE</sequence>
<evidence type="ECO:0000256" key="1">
    <source>
        <dbReference type="SAM" id="SignalP"/>
    </source>
</evidence>
<dbReference type="EMBL" id="KZ454851">
    <property type="protein sequence ID" value="PKA45567.1"/>
    <property type="molecule type" value="Genomic_DNA"/>
</dbReference>
<dbReference type="Proteomes" id="UP000236161">
    <property type="component" value="Unassembled WGS sequence"/>
</dbReference>
<reference evidence="2 3" key="1">
    <citation type="journal article" date="2017" name="Nature">
        <title>The Apostasia genome and the evolution of orchids.</title>
        <authorList>
            <person name="Zhang G.Q."/>
            <person name="Liu K.W."/>
            <person name="Li Z."/>
            <person name="Lohaus R."/>
            <person name="Hsiao Y.Y."/>
            <person name="Niu S.C."/>
            <person name="Wang J.Y."/>
            <person name="Lin Y.C."/>
            <person name="Xu Q."/>
            <person name="Chen L.J."/>
            <person name="Yoshida K."/>
            <person name="Fujiwara S."/>
            <person name="Wang Z.W."/>
            <person name="Zhang Y.Q."/>
            <person name="Mitsuda N."/>
            <person name="Wang M."/>
            <person name="Liu G.H."/>
            <person name="Pecoraro L."/>
            <person name="Huang H.X."/>
            <person name="Xiao X.J."/>
            <person name="Lin M."/>
            <person name="Wu X.Y."/>
            <person name="Wu W.L."/>
            <person name="Chen Y.Y."/>
            <person name="Chang S.B."/>
            <person name="Sakamoto S."/>
            <person name="Ohme-Takagi M."/>
            <person name="Yagi M."/>
            <person name="Zeng S.J."/>
            <person name="Shen C.Y."/>
            <person name="Yeh C.M."/>
            <person name="Luo Y.B."/>
            <person name="Tsai W.C."/>
            <person name="Van de Peer Y."/>
            <person name="Liu Z.J."/>
        </authorList>
    </citation>
    <scope>NUCLEOTIDE SEQUENCE [LARGE SCALE GENOMIC DNA]</scope>
    <source>
        <strain evidence="3">cv. Shenzhen</strain>
        <tissue evidence="2">Stem</tissue>
    </source>
</reference>
<gene>
    <name evidence="2" type="ORF">AXF42_Ash021485</name>
</gene>
<accession>A0A2H9ZQJ2</accession>
<keyword evidence="1" id="KW-0732">Signal</keyword>
<organism evidence="2 3">
    <name type="scientific">Apostasia shenzhenica</name>
    <dbReference type="NCBI Taxonomy" id="1088818"/>
    <lineage>
        <taxon>Eukaryota</taxon>
        <taxon>Viridiplantae</taxon>
        <taxon>Streptophyta</taxon>
        <taxon>Embryophyta</taxon>
        <taxon>Tracheophyta</taxon>
        <taxon>Spermatophyta</taxon>
        <taxon>Magnoliopsida</taxon>
        <taxon>Liliopsida</taxon>
        <taxon>Asparagales</taxon>
        <taxon>Orchidaceae</taxon>
        <taxon>Apostasioideae</taxon>
        <taxon>Apostasia</taxon>
    </lineage>
</organism>
<name>A0A2H9ZQJ2_9ASPA</name>
<feature type="chain" id="PRO_5014133282" evidence="1">
    <location>
        <begin position="36"/>
        <end position="154"/>
    </location>
</feature>
<proteinExistence type="predicted"/>
<dbReference type="AlphaFoldDB" id="A0A2H9ZQJ2"/>